<dbReference type="AlphaFoldDB" id="A0A2T0JLW0"/>
<organism evidence="2 3">
    <name type="scientific">Actinoplanes italicus</name>
    <dbReference type="NCBI Taxonomy" id="113567"/>
    <lineage>
        <taxon>Bacteria</taxon>
        <taxon>Bacillati</taxon>
        <taxon>Actinomycetota</taxon>
        <taxon>Actinomycetes</taxon>
        <taxon>Micromonosporales</taxon>
        <taxon>Micromonosporaceae</taxon>
        <taxon>Actinoplanes</taxon>
    </lineage>
</organism>
<keyword evidence="3" id="KW-1185">Reference proteome</keyword>
<comment type="caution">
    <text evidence="2">The sequence shown here is derived from an EMBL/GenBank/DDBJ whole genome shotgun (WGS) entry which is preliminary data.</text>
</comment>
<dbReference type="Proteomes" id="UP000239415">
    <property type="component" value="Unassembled WGS sequence"/>
</dbReference>
<dbReference type="OrthoDB" id="3757373at2"/>
<feature type="region of interest" description="Disordered" evidence="1">
    <location>
        <begin position="217"/>
        <end position="281"/>
    </location>
</feature>
<evidence type="ECO:0000256" key="1">
    <source>
        <dbReference type="SAM" id="MobiDB-lite"/>
    </source>
</evidence>
<reference evidence="2 3" key="1">
    <citation type="submission" date="2018-03" db="EMBL/GenBank/DDBJ databases">
        <title>Genomic Encyclopedia of Archaeal and Bacterial Type Strains, Phase II (KMG-II): from individual species to whole genera.</title>
        <authorList>
            <person name="Goeker M."/>
        </authorList>
    </citation>
    <scope>NUCLEOTIDE SEQUENCE [LARGE SCALE GENOMIC DNA]</scope>
    <source>
        <strain evidence="2 3">DSM 43146</strain>
    </source>
</reference>
<sequence length="281" mass="29586">MTMSVIDLGDIKHLPDEPKSDPRVHRGIARFRIGRLAKAATAVLTVLALGGSALPGPPVLREVWSTAVSDTESWSVDQDAVYVHRARGGRTELTEYESATGEVRWTHPVATGPSRANVTARHGVLLLPKAEQSIDVDGGAPARVVTATQQDGLTVLRYADGTPLASGSVPWRPTSYATRSGSYLSAVDGRLVVVDLVLETSGDLIRVAVYRAGDLGHSGAARSRDTRPCGTADRCSASRRTARASSSRRSTRIPGSSAGRCRVASSPARSRVGSACLSPAP</sequence>
<dbReference type="RefSeq" id="WP_106330804.1">
    <property type="nucleotide sequence ID" value="NZ_BOMO01000181.1"/>
</dbReference>
<dbReference type="EMBL" id="PVMZ01000040">
    <property type="protein sequence ID" value="PRX08422.1"/>
    <property type="molecule type" value="Genomic_DNA"/>
</dbReference>
<dbReference type="InterPro" id="IPR011047">
    <property type="entry name" value="Quinoprotein_ADH-like_sf"/>
</dbReference>
<evidence type="ECO:0000313" key="2">
    <source>
        <dbReference type="EMBL" id="PRX08422.1"/>
    </source>
</evidence>
<name>A0A2T0JLW0_9ACTN</name>
<dbReference type="SUPFAM" id="SSF50998">
    <property type="entry name" value="Quinoprotein alcohol dehydrogenase-like"/>
    <property type="match status" value="1"/>
</dbReference>
<protein>
    <submittedName>
        <fullName evidence="2">Uncharacterized protein</fullName>
    </submittedName>
</protein>
<evidence type="ECO:0000313" key="3">
    <source>
        <dbReference type="Proteomes" id="UP000239415"/>
    </source>
</evidence>
<accession>A0A2T0JLW0</accession>
<gene>
    <name evidence="2" type="ORF">CLV67_14021</name>
</gene>
<proteinExistence type="predicted"/>